<proteinExistence type="predicted"/>
<dbReference type="EMBL" id="AABL01002117">
    <property type="protein sequence ID" value="EAA18505.1"/>
    <property type="molecule type" value="Genomic_DNA"/>
</dbReference>
<evidence type="ECO:0000313" key="1">
    <source>
        <dbReference type="EMBL" id="EAA18505.1"/>
    </source>
</evidence>
<gene>
    <name evidence="1" type="ORF">PY06312</name>
</gene>
<reference evidence="1 2" key="1">
    <citation type="journal article" date="2002" name="Nature">
        <title>Genome sequence and comparative analysis of the model rodent malaria parasite Plasmodium yoelii yoelii.</title>
        <authorList>
            <person name="Carlton J.M."/>
            <person name="Angiuoli S.V."/>
            <person name="Suh B.B."/>
            <person name="Kooij T.W."/>
            <person name="Pertea M."/>
            <person name="Silva J.C."/>
            <person name="Ermolaeva M.D."/>
            <person name="Allen J.E."/>
            <person name="Selengut J.D."/>
            <person name="Koo H.L."/>
            <person name="Peterson J.D."/>
            <person name="Pop M."/>
            <person name="Kosack D.S."/>
            <person name="Shumway M.F."/>
            <person name="Bidwell S.L."/>
            <person name="Shallom S.J."/>
            <person name="van Aken S.E."/>
            <person name="Riedmuller S.B."/>
            <person name="Feldblyum T.V."/>
            <person name="Cho J.K."/>
            <person name="Quackenbush J."/>
            <person name="Sedegah M."/>
            <person name="Shoaibi A."/>
            <person name="Cummings L.M."/>
            <person name="Florens L."/>
            <person name="Yates J.R."/>
            <person name="Raine J.D."/>
            <person name="Sinden R.E."/>
            <person name="Harris M.A."/>
            <person name="Cunningham D.A."/>
            <person name="Preiser P.R."/>
            <person name="Bergman L.W."/>
            <person name="Vaidya A.B."/>
            <person name="van Lin L.H."/>
            <person name="Janse C.J."/>
            <person name="Waters A.P."/>
            <person name="Smith H.O."/>
            <person name="White O.R."/>
            <person name="Salzberg S.L."/>
            <person name="Venter J.C."/>
            <person name="Fraser C.M."/>
            <person name="Hoffman S.L."/>
            <person name="Gardner M.J."/>
            <person name="Carucci D.J."/>
        </authorList>
    </citation>
    <scope>NUCLEOTIDE SEQUENCE [LARGE SCALE GENOMIC DNA]</scope>
    <source>
        <strain evidence="1 2">17XNL</strain>
    </source>
</reference>
<dbReference type="AlphaFoldDB" id="Q7RB36"/>
<dbReference type="PaxDb" id="73239-Q7RB36"/>
<keyword evidence="2" id="KW-1185">Reference proteome</keyword>
<dbReference type="InParanoid" id="Q7RB36"/>
<organism evidence="1 2">
    <name type="scientific">Plasmodium yoelii yoelii</name>
    <dbReference type="NCBI Taxonomy" id="73239"/>
    <lineage>
        <taxon>Eukaryota</taxon>
        <taxon>Sar</taxon>
        <taxon>Alveolata</taxon>
        <taxon>Apicomplexa</taxon>
        <taxon>Aconoidasida</taxon>
        <taxon>Haemosporida</taxon>
        <taxon>Plasmodiidae</taxon>
        <taxon>Plasmodium</taxon>
        <taxon>Plasmodium (Vinckeia)</taxon>
    </lineage>
</organism>
<dbReference type="Proteomes" id="UP000008553">
    <property type="component" value="Unassembled WGS sequence"/>
</dbReference>
<sequence>MSKKNISEKNNFHIYIKNNNLLENSYFYKEVLFFHKLFDMNIFFYSSKKRALPKNNNQDGKEKQTLLYTSKDFDILLVPEL</sequence>
<comment type="caution">
    <text evidence="1">The sequence shown here is derived from an EMBL/GenBank/DDBJ whole genome shotgun (WGS) entry which is preliminary data.</text>
</comment>
<name>Q7RB36_PLAYO</name>
<evidence type="ECO:0000313" key="2">
    <source>
        <dbReference type="Proteomes" id="UP000008553"/>
    </source>
</evidence>
<protein>
    <submittedName>
        <fullName evidence="1">Uncharacterized protein</fullName>
    </submittedName>
</protein>
<accession>Q7RB36</accession>